<dbReference type="Gene3D" id="1.10.1740.10">
    <property type="match status" value="1"/>
</dbReference>
<dbReference type="CDD" id="cd06171">
    <property type="entry name" value="Sigma70_r4"/>
    <property type="match status" value="1"/>
</dbReference>
<keyword evidence="3" id="KW-0731">Sigma factor</keyword>
<dbReference type="PANTHER" id="PTHR43133:SF50">
    <property type="entry name" value="ECF RNA POLYMERASE SIGMA FACTOR SIGM"/>
    <property type="match status" value="1"/>
</dbReference>
<dbReference type="InterPro" id="IPR013249">
    <property type="entry name" value="RNA_pol_sigma70_r4_t2"/>
</dbReference>
<dbReference type="InterPro" id="IPR014325">
    <property type="entry name" value="RNA_pol_sigma-E_actinobac"/>
</dbReference>
<dbReference type="Gene3D" id="1.10.10.10">
    <property type="entry name" value="Winged helix-like DNA-binding domain superfamily/Winged helix DNA-binding domain"/>
    <property type="match status" value="1"/>
</dbReference>
<proteinExistence type="inferred from homology"/>
<dbReference type="InterPro" id="IPR014284">
    <property type="entry name" value="RNA_pol_sigma-70_dom"/>
</dbReference>
<dbReference type="NCBIfam" id="TIGR02983">
    <property type="entry name" value="SigE-fam_strep"/>
    <property type="match status" value="1"/>
</dbReference>
<evidence type="ECO:0000259" key="6">
    <source>
        <dbReference type="Pfam" id="PF04542"/>
    </source>
</evidence>
<dbReference type="SUPFAM" id="SSF88659">
    <property type="entry name" value="Sigma3 and sigma4 domains of RNA polymerase sigma factors"/>
    <property type="match status" value="1"/>
</dbReference>
<name>A0ABP8Y403_9ACTN</name>
<evidence type="ECO:0000256" key="2">
    <source>
        <dbReference type="ARBA" id="ARBA00023015"/>
    </source>
</evidence>
<keyword evidence="9" id="KW-1185">Reference proteome</keyword>
<accession>A0ABP8Y403</accession>
<dbReference type="SUPFAM" id="SSF88946">
    <property type="entry name" value="Sigma2 domain of RNA polymerase sigma factors"/>
    <property type="match status" value="1"/>
</dbReference>
<dbReference type="InterPro" id="IPR036388">
    <property type="entry name" value="WH-like_DNA-bd_sf"/>
</dbReference>
<feature type="domain" description="RNA polymerase sigma factor 70 region 4 type 2" evidence="7">
    <location>
        <begin position="106"/>
        <end position="158"/>
    </location>
</feature>
<feature type="domain" description="RNA polymerase sigma-70 region 2" evidence="6">
    <location>
        <begin position="17"/>
        <end position="76"/>
    </location>
</feature>
<reference evidence="9" key="1">
    <citation type="journal article" date="2019" name="Int. J. Syst. Evol. Microbiol.">
        <title>The Global Catalogue of Microorganisms (GCM) 10K type strain sequencing project: providing services to taxonomists for standard genome sequencing and annotation.</title>
        <authorList>
            <consortium name="The Broad Institute Genomics Platform"/>
            <consortium name="The Broad Institute Genome Sequencing Center for Infectious Disease"/>
            <person name="Wu L."/>
            <person name="Ma J."/>
        </authorList>
    </citation>
    <scope>NUCLEOTIDE SEQUENCE [LARGE SCALE GENOMIC DNA]</scope>
    <source>
        <strain evidence="9">JCM 18531</strain>
    </source>
</reference>
<dbReference type="PANTHER" id="PTHR43133">
    <property type="entry name" value="RNA POLYMERASE ECF-TYPE SIGMA FACTO"/>
    <property type="match status" value="1"/>
</dbReference>
<dbReference type="Proteomes" id="UP001499974">
    <property type="component" value="Unassembled WGS sequence"/>
</dbReference>
<dbReference type="NCBIfam" id="TIGR02937">
    <property type="entry name" value="sigma70-ECF"/>
    <property type="match status" value="1"/>
</dbReference>
<keyword evidence="5" id="KW-0804">Transcription</keyword>
<comment type="caution">
    <text evidence="8">The sequence shown here is derived from an EMBL/GenBank/DDBJ whole genome shotgun (WGS) entry which is preliminary data.</text>
</comment>
<organism evidence="8 9">
    <name type="scientific">Nocardioides conyzicola</name>
    <dbReference type="NCBI Taxonomy" id="1651781"/>
    <lineage>
        <taxon>Bacteria</taxon>
        <taxon>Bacillati</taxon>
        <taxon>Actinomycetota</taxon>
        <taxon>Actinomycetes</taxon>
        <taxon>Propionibacteriales</taxon>
        <taxon>Nocardioidaceae</taxon>
        <taxon>Nocardioides</taxon>
    </lineage>
</organism>
<dbReference type="EMBL" id="BAABKM010000005">
    <property type="protein sequence ID" value="GAA4721436.1"/>
    <property type="molecule type" value="Genomic_DNA"/>
</dbReference>
<evidence type="ECO:0000256" key="4">
    <source>
        <dbReference type="ARBA" id="ARBA00023125"/>
    </source>
</evidence>
<dbReference type="InterPro" id="IPR007627">
    <property type="entry name" value="RNA_pol_sigma70_r2"/>
</dbReference>
<evidence type="ECO:0000313" key="9">
    <source>
        <dbReference type="Proteomes" id="UP001499974"/>
    </source>
</evidence>
<gene>
    <name evidence="8" type="ORF">GCM10023349_47330</name>
</gene>
<keyword evidence="4" id="KW-0238">DNA-binding</keyword>
<dbReference type="InterPro" id="IPR039425">
    <property type="entry name" value="RNA_pol_sigma-70-like"/>
</dbReference>
<comment type="similarity">
    <text evidence="1">Belongs to the sigma-70 factor family. ECF subfamily.</text>
</comment>
<dbReference type="Pfam" id="PF08281">
    <property type="entry name" value="Sigma70_r4_2"/>
    <property type="match status" value="1"/>
</dbReference>
<keyword evidence="2" id="KW-0805">Transcription regulation</keyword>
<dbReference type="InterPro" id="IPR013324">
    <property type="entry name" value="RNA_pol_sigma_r3/r4-like"/>
</dbReference>
<sequence>MTTHDEDFDEFAAAAWPRLRRSAYLLTGDHHLAEDLAQTALARTYASWRRVRRSDALAYARKVLVNANIDRLRRRRLSEFGGPGADGLIDGWPTGTAGPEIADERDEIVRLLAGLTERERRVVVLRHYFDLSEAEVARELRIAPGTVKSALSRGLRKLRVTADAATFVQEGLR</sequence>
<evidence type="ECO:0000256" key="5">
    <source>
        <dbReference type="ARBA" id="ARBA00023163"/>
    </source>
</evidence>
<dbReference type="InterPro" id="IPR013325">
    <property type="entry name" value="RNA_pol_sigma_r2"/>
</dbReference>
<evidence type="ECO:0000256" key="1">
    <source>
        <dbReference type="ARBA" id="ARBA00010641"/>
    </source>
</evidence>
<dbReference type="RefSeq" id="WP_345524242.1">
    <property type="nucleotide sequence ID" value="NZ_BAABKM010000005.1"/>
</dbReference>
<evidence type="ECO:0000256" key="3">
    <source>
        <dbReference type="ARBA" id="ARBA00023082"/>
    </source>
</evidence>
<evidence type="ECO:0000313" key="8">
    <source>
        <dbReference type="EMBL" id="GAA4721436.1"/>
    </source>
</evidence>
<protein>
    <submittedName>
        <fullName evidence="8">SigE family RNA polymerase sigma factor</fullName>
    </submittedName>
</protein>
<evidence type="ECO:0000259" key="7">
    <source>
        <dbReference type="Pfam" id="PF08281"/>
    </source>
</evidence>
<dbReference type="Pfam" id="PF04542">
    <property type="entry name" value="Sigma70_r2"/>
    <property type="match status" value="1"/>
</dbReference>